<dbReference type="OrthoDB" id="7355348at2"/>
<keyword evidence="2" id="KW-0812">Transmembrane</keyword>
<dbReference type="RefSeq" id="WP_093150057.1">
    <property type="nucleotide sequence ID" value="NZ_FNBW01000005.1"/>
</dbReference>
<gene>
    <name evidence="3" type="ORF">SAMN05660686_02034</name>
</gene>
<keyword evidence="2" id="KW-0472">Membrane</keyword>
<dbReference type="EMBL" id="FNBW01000005">
    <property type="protein sequence ID" value="SDF67943.1"/>
    <property type="molecule type" value="Genomic_DNA"/>
</dbReference>
<evidence type="ECO:0000313" key="3">
    <source>
        <dbReference type="EMBL" id="SDF67943.1"/>
    </source>
</evidence>
<keyword evidence="2" id="KW-1133">Transmembrane helix</keyword>
<feature type="region of interest" description="Disordered" evidence="1">
    <location>
        <begin position="1"/>
        <end position="57"/>
    </location>
</feature>
<dbReference type="Proteomes" id="UP000198615">
    <property type="component" value="Unassembled WGS sequence"/>
</dbReference>
<evidence type="ECO:0000256" key="1">
    <source>
        <dbReference type="SAM" id="MobiDB-lite"/>
    </source>
</evidence>
<feature type="compositionally biased region" description="Low complexity" evidence="1">
    <location>
        <begin position="12"/>
        <end position="36"/>
    </location>
</feature>
<organism evidence="3 4">
    <name type="scientific">Thalassobaculum litoreum DSM 18839</name>
    <dbReference type="NCBI Taxonomy" id="1123362"/>
    <lineage>
        <taxon>Bacteria</taxon>
        <taxon>Pseudomonadati</taxon>
        <taxon>Pseudomonadota</taxon>
        <taxon>Alphaproteobacteria</taxon>
        <taxon>Rhodospirillales</taxon>
        <taxon>Thalassobaculaceae</taxon>
        <taxon>Thalassobaculum</taxon>
    </lineage>
</organism>
<dbReference type="AlphaFoldDB" id="A0A8G2BH80"/>
<accession>A0A8G2BH80</accession>
<evidence type="ECO:0000313" key="4">
    <source>
        <dbReference type="Proteomes" id="UP000198615"/>
    </source>
</evidence>
<keyword evidence="4" id="KW-1185">Reference proteome</keyword>
<feature type="transmembrane region" description="Helical" evidence="2">
    <location>
        <begin position="129"/>
        <end position="149"/>
    </location>
</feature>
<evidence type="ECO:0000256" key="2">
    <source>
        <dbReference type="SAM" id="Phobius"/>
    </source>
</evidence>
<proteinExistence type="predicted"/>
<reference evidence="3 4" key="1">
    <citation type="submission" date="2016-10" db="EMBL/GenBank/DDBJ databases">
        <authorList>
            <person name="Varghese N."/>
            <person name="Submissions S."/>
        </authorList>
    </citation>
    <scope>NUCLEOTIDE SEQUENCE [LARGE SCALE GENOMIC DNA]</scope>
    <source>
        <strain evidence="3 4">DSM 18839</strain>
    </source>
</reference>
<name>A0A8G2BH80_9PROT</name>
<feature type="compositionally biased region" description="Pro residues" evidence="1">
    <location>
        <begin position="1"/>
        <end position="11"/>
    </location>
</feature>
<feature type="transmembrane region" description="Helical" evidence="2">
    <location>
        <begin position="155"/>
        <end position="178"/>
    </location>
</feature>
<sequence>MRPPSNRPAPNRPAHAGPPARHGPAGAGAAVSPGPVFRESPANSDDGPIYPSLKRKTPKERADSIVADLKEAILNPGRLDGSTGMAYGDWQKIARNKITRAIAEAEASAMFRELMSANRIGGLCMRVGFLLLAALASFGGFWFGTVFIWDTYGPAWGTGAMASAIGLALAFVVAGVMLSGKDVEIIRKDVRQKLNLDD</sequence>
<protein>
    <submittedName>
        <fullName evidence="3">Uncharacterized protein</fullName>
    </submittedName>
</protein>
<comment type="caution">
    <text evidence="3">The sequence shown here is derived from an EMBL/GenBank/DDBJ whole genome shotgun (WGS) entry which is preliminary data.</text>
</comment>